<proteinExistence type="predicted"/>
<feature type="domain" description="Nuclear Testis protein N-terminal" evidence="2">
    <location>
        <begin position="278"/>
        <end position="317"/>
    </location>
</feature>
<dbReference type="EMBL" id="FR906211">
    <property type="protein sequence ID" value="CDQ83592.1"/>
    <property type="molecule type" value="Genomic_DNA"/>
</dbReference>
<dbReference type="PaxDb" id="8022-A0A060XWF3"/>
<accession>A0A060XWF3</accession>
<evidence type="ECO:0000313" key="3">
    <source>
        <dbReference type="EMBL" id="CDQ83592.1"/>
    </source>
</evidence>
<reference evidence="3" key="2">
    <citation type="submission" date="2014-03" db="EMBL/GenBank/DDBJ databases">
        <authorList>
            <person name="Genoscope - CEA"/>
        </authorList>
    </citation>
    <scope>NUCLEOTIDE SEQUENCE</scope>
</reference>
<sequence length="318" mass="34671">MSESEVDLASPAVSCSVSCVGQPDLCNGMRSENPMPASEPLQIEIEKCPELVQIQANDPLPHLDSQEFEPVPPHQSDPAQTGLQPEQPAPVSLTVKTEPGLSSLAILYPAAYIRQEPGVEILQSDSQGRDRILESSHLRCLQPQSQSLPYFPPIQSLPYSPMRPQQSPSISNGPCPMICHSILIPSCPPLDLPSDFPSYHPQMNHNCPQPGPNHPSMTPQPRTNFLSLAPQLRPNHLQPPLDLQLGPGLPGHLPGMAGSIPGSIPSQPLPPQAWCRSEGSSSRGMFENYRWWQNLRDIASKIYPDSGPDAEALACFFM</sequence>
<evidence type="ECO:0000313" key="4">
    <source>
        <dbReference type="Proteomes" id="UP000193380"/>
    </source>
</evidence>
<protein>
    <recommendedName>
        <fullName evidence="2">Nuclear Testis protein N-terminal domain-containing protein</fullName>
    </recommendedName>
</protein>
<dbReference type="Pfam" id="PF12881">
    <property type="entry name" value="NUT"/>
    <property type="match status" value="1"/>
</dbReference>
<evidence type="ECO:0000256" key="1">
    <source>
        <dbReference type="SAM" id="MobiDB-lite"/>
    </source>
</evidence>
<name>A0A060XWF3_ONCMY</name>
<dbReference type="InterPro" id="IPR024309">
    <property type="entry name" value="NUT_N"/>
</dbReference>
<organism evidence="3 4">
    <name type="scientific">Oncorhynchus mykiss</name>
    <name type="common">Rainbow trout</name>
    <name type="synonym">Salmo gairdneri</name>
    <dbReference type="NCBI Taxonomy" id="8022"/>
    <lineage>
        <taxon>Eukaryota</taxon>
        <taxon>Metazoa</taxon>
        <taxon>Chordata</taxon>
        <taxon>Craniata</taxon>
        <taxon>Vertebrata</taxon>
        <taxon>Euteleostomi</taxon>
        <taxon>Actinopterygii</taxon>
        <taxon>Neopterygii</taxon>
        <taxon>Teleostei</taxon>
        <taxon>Protacanthopterygii</taxon>
        <taxon>Salmoniformes</taxon>
        <taxon>Salmonidae</taxon>
        <taxon>Salmoninae</taxon>
        <taxon>Oncorhynchus</taxon>
    </lineage>
</organism>
<dbReference type="Proteomes" id="UP000193380">
    <property type="component" value="Unassembled WGS sequence"/>
</dbReference>
<evidence type="ECO:0000259" key="2">
    <source>
        <dbReference type="Pfam" id="PF12881"/>
    </source>
</evidence>
<feature type="region of interest" description="Disordered" evidence="1">
    <location>
        <begin position="54"/>
        <end position="87"/>
    </location>
</feature>
<gene>
    <name evidence="3" type="ORF">GSONMT00020306001</name>
</gene>
<reference evidence="3" key="1">
    <citation type="journal article" date="2014" name="Nat. Commun.">
        <title>The rainbow trout genome provides novel insights into evolution after whole-genome duplication in vertebrates.</title>
        <authorList>
            <person name="Berthelot C."/>
            <person name="Brunet F."/>
            <person name="Chalopin D."/>
            <person name="Juanchich A."/>
            <person name="Bernard M."/>
            <person name="Noel B."/>
            <person name="Bento P."/>
            <person name="Da Silva C."/>
            <person name="Labadie K."/>
            <person name="Alberti A."/>
            <person name="Aury J.M."/>
            <person name="Louis A."/>
            <person name="Dehais P."/>
            <person name="Bardou P."/>
            <person name="Montfort J."/>
            <person name="Klopp C."/>
            <person name="Cabau C."/>
            <person name="Gaspin C."/>
            <person name="Thorgaard G.H."/>
            <person name="Boussaha M."/>
            <person name="Quillet E."/>
            <person name="Guyomard R."/>
            <person name="Galiana D."/>
            <person name="Bobe J."/>
            <person name="Volff J.N."/>
            <person name="Genet C."/>
            <person name="Wincker P."/>
            <person name="Jaillon O."/>
            <person name="Roest Crollius H."/>
            <person name="Guiguen Y."/>
        </authorList>
    </citation>
    <scope>NUCLEOTIDE SEQUENCE [LARGE SCALE GENOMIC DNA]</scope>
</reference>
<dbReference type="AlphaFoldDB" id="A0A060XWF3"/>